<gene>
    <name evidence="7" type="ORF">M9458_015134</name>
</gene>
<keyword evidence="4" id="KW-0472">Membrane</keyword>
<feature type="non-terminal residue" evidence="7">
    <location>
        <position position="79"/>
    </location>
</feature>
<dbReference type="InterPro" id="IPR015919">
    <property type="entry name" value="Cadherin-like_sf"/>
</dbReference>
<evidence type="ECO:0000256" key="4">
    <source>
        <dbReference type="ARBA" id="ARBA00023136"/>
    </source>
</evidence>
<evidence type="ECO:0000256" key="5">
    <source>
        <dbReference type="PROSITE-ProRule" id="PRU00043"/>
    </source>
</evidence>
<dbReference type="SUPFAM" id="SSF49313">
    <property type="entry name" value="Cadherin-like"/>
    <property type="match status" value="1"/>
</dbReference>
<name>A0ABD0QQJ4_CIRMR</name>
<dbReference type="GO" id="GO:0016020">
    <property type="term" value="C:membrane"/>
    <property type="evidence" value="ECO:0007669"/>
    <property type="project" value="UniProtKB-SubCell"/>
</dbReference>
<evidence type="ECO:0000256" key="3">
    <source>
        <dbReference type="ARBA" id="ARBA00022837"/>
    </source>
</evidence>
<protein>
    <recommendedName>
        <fullName evidence="6">Cadherin domain-containing protein</fullName>
    </recommendedName>
</protein>
<comment type="caution">
    <text evidence="7">The sequence shown here is derived from an EMBL/GenBank/DDBJ whole genome shotgun (WGS) entry which is preliminary data.</text>
</comment>
<keyword evidence="8" id="KW-1185">Reference proteome</keyword>
<evidence type="ECO:0000313" key="8">
    <source>
        <dbReference type="Proteomes" id="UP001529510"/>
    </source>
</evidence>
<dbReference type="InterPro" id="IPR039808">
    <property type="entry name" value="Cadherin"/>
</dbReference>
<dbReference type="AlphaFoldDB" id="A0ABD0QQJ4"/>
<feature type="domain" description="Cadherin" evidence="6">
    <location>
        <begin position="1"/>
        <end position="47"/>
    </location>
</feature>
<evidence type="ECO:0000313" key="7">
    <source>
        <dbReference type="EMBL" id="KAL0188035.1"/>
    </source>
</evidence>
<comment type="subcellular location">
    <subcellularLocation>
        <location evidence="1">Membrane</location>
    </subcellularLocation>
</comment>
<dbReference type="InterPro" id="IPR002126">
    <property type="entry name" value="Cadherin-like_dom"/>
</dbReference>
<dbReference type="PROSITE" id="PS50268">
    <property type="entry name" value="CADHERIN_2"/>
    <property type="match status" value="1"/>
</dbReference>
<organism evidence="7 8">
    <name type="scientific">Cirrhinus mrigala</name>
    <name type="common">Mrigala</name>
    <dbReference type="NCBI Taxonomy" id="683832"/>
    <lineage>
        <taxon>Eukaryota</taxon>
        <taxon>Metazoa</taxon>
        <taxon>Chordata</taxon>
        <taxon>Craniata</taxon>
        <taxon>Vertebrata</taxon>
        <taxon>Euteleostomi</taxon>
        <taxon>Actinopterygii</taxon>
        <taxon>Neopterygii</taxon>
        <taxon>Teleostei</taxon>
        <taxon>Ostariophysi</taxon>
        <taxon>Cypriniformes</taxon>
        <taxon>Cyprinidae</taxon>
        <taxon>Labeoninae</taxon>
        <taxon>Labeonini</taxon>
        <taxon>Cirrhinus</taxon>
    </lineage>
</organism>
<evidence type="ECO:0000256" key="2">
    <source>
        <dbReference type="ARBA" id="ARBA00022737"/>
    </source>
</evidence>
<sequence>PVDYESQAEYRLIVKAENEVRLKAPYEQIQSATVTVRVMNENEAPVFYKNPIKVTVAESIVPGTVLASDIAHDPDNAKL</sequence>
<accession>A0ABD0QQJ4</accession>
<dbReference type="Proteomes" id="UP001529510">
    <property type="component" value="Unassembled WGS sequence"/>
</dbReference>
<feature type="non-terminal residue" evidence="7">
    <location>
        <position position="1"/>
    </location>
</feature>
<proteinExistence type="predicted"/>
<dbReference type="PANTHER" id="PTHR24027:SF300">
    <property type="entry name" value="CADHERIN-15"/>
    <property type="match status" value="1"/>
</dbReference>
<keyword evidence="3 5" id="KW-0106">Calcium</keyword>
<evidence type="ECO:0000256" key="1">
    <source>
        <dbReference type="ARBA" id="ARBA00004370"/>
    </source>
</evidence>
<dbReference type="GO" id="GO:0005509">
    <property type="term" value="F:calcium ion binding"/>
    <property type="evidence" value="ECO:0007669"/>
    <property type="project" value="UniProtKB-UniRule"/>
</dbReference>
<dbReference type="EMBL" id="JAMKFB020000007">
    <property type="protein sequence ID" value="KAL0188035.1"/>
    <property type="molecule type" value="Genomic_DNA"/>
</dbReference>
<dbReference type="PANTHER" id="PTHR24027">
    <property type="entry name" value="CADHERIN-23"/>
    <property type="match status" value="1"/>
</dbReference>
<reference evidence="7 8" key="1">
    <citation type="submission" date="2024-05" db="EMBL/GenBank/DDBJ databases">
        <title>Genome sequencing and assembly of Indian major carp, Cirrhinus mrigala (Hamilton, 1822).</title>
        <authorList>
            <person name="Mohindra V."/>
            <person name="Chowdhury L.M."/>
            <person name="Lal K."/>
            <person name="Jena J.K."/>
        </authorList>
    </citation>
    <scope>NUCLEOTIDE SEQUENCE [LARGE SCALE GENOMIC DNA]</scope>
    <source>
        <strain evidence="7">CM1030</strain>
        <tissue evidence="7">Blood</tissue>
    </source>
</reference>
<dbReference type="Gene3D" id="2.60.40.60">
    <property type="entry name" value="Cadherins"/>
    <property type="match status" value="1"/>
</dbReference>
<evidence type="ECO:0000259" key="6">
    <source>
        <dbReference type="PROSITE" id="PS50268"/>
    </source>
</evidence>
<keyword evidence="2" id="KW-0677">Repeat</keyword>